<evidence type="ECO:0000259" key="1">
    <source>
        <dbReference type="Pfam" id="PF18480"/>
    </source>
</evidence>
<dbReference type="EMBL" id="QMDW01000014">
    <property type="protein sequence ID" value="RJX48962.1"/>
    <property type="molecule type" value="Genomic_DNA"/>
</dbReference>
<organism evidence="2 3">
    <name type="scientific">Halonotius pteroides</name>
    <dbReference type="NCBI Taxonomy" id="268735"/>
    <lineage>
        <taxon>Archaea</taxon>
        <taxon>Methanobacteriati</taxon>
        <taxon>Methanobacteriota</taxon>
        <taxon>Stenosarchaea group</taxon>
        <taxon>Halobacteria</taxon>
        <taxon>Halobacteriales</taxon>
        <taxon>Haloferacaceae</taxon>
        <taxon>Halonotius</taxon>
    </lineage>
</organism>
<gene>
    <name evidence="2" type="ORF">DP106_10515</name>
</gene>
<accession>A0A3A6Q8F4</accession>
<proteinExistence type="predicted"/>
<keyword evidence="3" id="KW-1185">Reference proteome</keyword>
<feature type="domain" description="DUF5615" evidence="1">
    <location>
        <begin position="1"/>
        <end position="91"/>
    </location>
</feature>
<dbReference type="InterPro" id="IPR041049">
    <property type="entry name" value="DUF5615"/>
</dbReference>
<name>A0A3A6Q8F4_9EURY</name>
<reference evidence="2 3" key="1">
    <citation type="submission" date="2018-06" db="EMBL/GenBank/DDBJ databases">
        <title>Halonotius sp. F13-13 a new haloarchaeeon isolated from a solar saltern from Isla Cristina, Huelva, Spain.</title>
        <authorList>
            <person name="Duran-Viseras A."/>
            <person name="Sanchez-Porro C."/>
            <person name="Ventosa A."/>
        </authorList>
    </citation>
    <scope>NUCLEOTIDE SEQUENCE [LARGE SCALE GENOMIC DNA]</scope>
    <source>
        <strain evidence="2 3">CECT 7525</strain>
    </source>
</reference>
<comment type="caution">
    <text evidence="2">The sequence shown here is derived from an EMBL/GenBank/DDBJ whole genome shotgun (WGS) entry which is preliminary data.</text>
</comment>
<evidence type="ECO:0000313" key="3">
    <source>
        <dbReference type="Proteomes" id="UP000281564"/>
    </source>
</evidence>
<evidence type="ECO:0000313" key="2">
    <source>
        <dbReference type="EMBL" id="RJX48962.1"/>
    </source>
</evidence>
<sequence>MRLLADEHVPTAFVSALDGEGHDVAVVGNELPLSADDKVLLEYARETNRAILSQDTDFRGADPELKGKPFPGVLACDPTASPGEIATAVRRIDAVTDDLSETVLYVPGEWL</sequence>
<dbReference type="RefSeq" id="WP_120085187.1">
    <property type="nucleotide sequence ID" value="NZ_QMDW01000014.1"/>
</dbReference>
<dbReference type="Pfam" id="PF18480">
    <property type="entry name" value="DUF5615"/>
    <property type="match status" value="1"/>
</dbReference>
<protein>
    <recommendedName>
        <fullName evidence="1">DUF5615 domain-containing protein</fullName>
    </recommendedName>
</protein>
<dbReference type="OrthoDB" id="147476at2157"/>
<dbReference type="Proteomes" id="UP000281564">
    <property type="component" value="Unassembled WGS sequence"/>
</dbReference>
<dbReference type="AlphaFoldDB" id="A0A3A6Q8F4"/>